<dbReference type="AlphaFoldDB" id="A0A1S4DH52"/>
<accession>A0A1S4DH52</accession>
<dbReference type="Pfam" id="PF03732">
    <property type="entry name" value="Retrotrans_gag"/>
    <property type="match status" value="1"/>
</dbReference>
<feature type="region of interest" description="Disordered" evidence="1">
    <location>
        <begin position="197"/>
        <end position="230"/>
    </location>
</feature>
<reference evidence="3" key="1">
    <citation type="submission" date="2025-08" db="UniProtKB">
        <authorList>
            <consortium name="RefSeq"/>
        </authorList>
    </citation>
    <scope>IDENTIFICATION</scope>
</reference>
<feature type="domain" description="Retrotransposon gag" evidence="2">
    <location>
        <begin position="78"/>
        <end position="126"/>
    </location>
</feature>
<dbReference type="KEGG" id="nta:107829729"/>
<protein>
    <recommendedName>
        <fullName evidence="2">Retrotransposon gag domain-containing protein</fullName>
    </recommendedName>
</protein>
<proteinExistence type="predicted"/>
<dbReference type="OrthoDB" id="1306017at2759"/>
<sequence length="261" mass="28964">MRRNPVPPPIVQDEDMDMRSAVQLLTKLVASQDQRQVDTRVGHINKVISARVRDFINLDSPVFTESNKDEDPGTNASPAVWEEFSGAFLRHYMLAEIHQARVERFLTVKQGNMSVREYSLQFDSFGEGSRIFGFHNQRDSAQMRAPPLRCSQCGRAHSGQCHQGSNAFYTYGYPSHYIRDCPINGRSGMVHPTRSITVSSSLVRPQERGPHASAGRGRGRGGASSSGGSQNRIYALAGRQDPEATPDDVLGIVIIGNVRFY</sequence>
<evidence type="ECO:0000313" key="3">
    <source>
        <dbReference type="RefSeq" id="XP_016512681.1"/>
    </source>
</evidence>
<dbReference type="OMA" id="NGGKANC"/>
<dbReference type="PaxDb" id="4097-A0A1S4DH52"/>
<gene>
    <name evidence="3" type="primary">LOC107829729</name>
</gene>
<evidence type="ECO:0000256" key="1">
    <source>
        <dbReference type="SAM" id="MobiDB-lite"/>
    </source>
</evidence>
<name>A0A1S4DH52_TOBAC</name>
<dbReference type="InterPro" id="IPR005162">
    <property type="entry name" value="Retrotrans_gag_dom"/>
</dbReference>
<organism evidence="3">
    <name type="scientific">Nicotiana tabacum</name>
    <name type="common">Common tobacco</name>
    <dbReference type="NCBI Taxonomy" id="4097"/>
    <lineage>
        <taxon>Eukaryota</taxon>
        <taxon>Viridiplantae</taxon>
        <taxon>Streptophyta</taxon>
        <taxon>Embryophyta</taxon>
        <taxon>Tracheophyta</taxon>
        <taxon>Spermatophyta</taxon>
        <taxon>Magnoliopsida</taxon>
        <taxon>eudicotyledons</taxon>
        <taxon>Gunneridae</taxon>
        <taxon>Pentapetalae</taxon>
        <taxon>asterids</taxon>
        <taxon>lamiids</taxon>
        <taxon>Solanales</taxon>
        <taxon>Solanaceae</taxon>
        <taxon>Nicotianoideae</taxon>
        <taxon>Nicotianeae</taxon>
        <taxon>Nicotiana</taxon>
    </lineage>
</organism>
<dbReference type="RefSeq" id="XP_016512681.1">
    <property type="nucleotide sequence ID" value="XM_016657195.1"/>
</dbReference>
<evidence type="ECO:0000259" key="2">
    <source>
        <dbReference type="Pfam" id="PF03732"/>
    </source>
</evidence>